<name>A0A0A9HGP1_ARUDO</name>
<feature type="region of interest" description="Disordered" evidence="1">
    <location>
        <begin position="1"/>
        <end position="54"/>
    </location>
</feature>
<organism evidence="2">
    <name type="scientific">Arundo donax</name>
    <name type="common">Giant reed</name>
    <name type="synonym">Donax arundinaceus</name>
    <dbReference type="NCBI Taxonomy" id="35708"/>
    <lineage>
        <taxon>Eukaryota</taxon>
        <taxon>Viridiplantae</taxon>
        <taxon>Streptophyta</taxon>
        <taxon>Embryophyta</taxon>
        <taxon>Tracheophyta</taxon>
        <taxon>Spermatophyta</taxon>
        <taxon>Magnoliopsida</taxon>
        <taxon>Liliopsida</taxon>
        <taxon>Poales</taxon>
        <taxon>Poaceae</taxon>
        <taxon>PACMAD clade</taxon>
        <taxon>Arundinoideae</taxon>
        <taxon>Arundineae</taxon>
        <taxon>Arundo</taxon>
    </lineage>
</organism>
<proteinExistence type="predicted"/>
<feature type="compositionally biased region" description="Polar residues" evidence="1">
    <location>
        <begin position="30"/>
        <end position="44"/>
    </location>
</feature>
<protein>
    <submittedName>
        <fullName evidence="2">Uncharacterized protein</fullName>
    </submittedName>
</protein>
<reference evidence="2" key="2">
    <citation type="journal article" date="2015" name="Data Brief">
        <title>Shoot transcriptome of the giant reed, Arundo donax.</title>
        <authorList>
            <person name="Barrero R.A."/>
            <person name="Guerrero F.D."/>
            <person name="Moolhuijzen P."/>
            <person name="Goolsby J.A."/>
            <person name="Tidwell J."/>
            <person name="Bellgard S.E."/>
            <person name="Bellgard M.I."/>
        </authorList>
    </citation>
    <scope>NUCLEOTIDE SEQUENCE</scope>
    <source>
        <tissue evidence="2">Shoot tissue taken approximately 20 cm above the soil surface</tissue>
    </source>
</reference>
<sequence length="76" mass="7746">MAASQQPMPEHSSTRSSACKSGTFLGPITSADQVVTASSANRPSPSDAAPLLPHPTEIEAAARIAFANPPPPPPLD</sequence>
<dbReference type="AlphaFoldDB" id="A0A0A9HGP1"/>
<evidence type="ECO:0000313" key="2">
    <source>
        <dbReference type="EMBL" id="JAE34979.1"/>
    </source>
</evidence>
<evidence type="ECO:0000256" key="1">
    <source>
        <dbReference type="SAM" id="MobiDB-lite"/>
    </source>
</evidence>
<dbReference type="EMBL" id="GBRH01162917">
    <property type="protein sequence ID" value="JAE34979.1"/>
    <property type="molecule type" value="Transcribed_RNA"/>
</dbReference>
<reference evidence="2" key="1">
    <citation type="submission" date="2014-09" db="EMBL/GenBank/DDBJ databases">
        <authorList>
            <person name="Magalhaes I.L.F."/>
            <person name="Oliveira U."/>
            <person name="Santos F.R."/>
            <person name="Vidigal T.H.D.A."/>
            <person name="Brescovit A.D."/>
            <person name="Santos A.J."/>
        </authorList>
    </citation>
    <scope>NUCLEOTIDE SEQUENCE</scope>
    <source>
        <tissue evidence="2">Shoot tissue taken approximately 20 cm above the soil surface</tissue>
    </source>
</reference>
<accession>A0A0A9HGP1</accession>